<evidence type="ECO:0000259" key="3">
    <source>
        <dbReference type="PROSITE" id="PS51898"/>
    </source>
</evidence>
<feature type="domain" description="Tyr recombinase" evidence="3">
    <location>
        <begin position="234"/>
        <end position="450"/>
    </location>
</feature>
<dbReference type="GO" id="GO:0006310">
    <property type="term" value="P:DNA recombination"/>
    <property type="evidence" value="ECO:0007669"/>
    <property type="project" value="UniProtKB-KW"/>
</dbReference>
<dbReference type="EMBL" id="VFPO01000001">
    <property type="protein sequence ID" value="TQM71158.1"/>
    <property type="molecule type" value="Genomic_DNA"/>
</dbReference>
<evidence type="ECO:0000256" key="1">
    <source>
        <dbReference type="ARBA" id="ARBA00023172"/>
    </source>
</evidence>
<dbReference type="InterPro" id="IPR050090">
    <property type="entry name" value="Tyrosine_recombinase_XerCD"/>
</dbReference>
<evidence type="ECO:0000313" key="5">
    <source>
        <dbReference type="Proteomes" id="UP000316706"/>
    </source>
</evidence>
<dbReference type="InterPro" id="IPR011010">
    <property type="entry name" value="DNA_brk_join_enz"/>
</dbReference>
<feature type="region of interest" description="Disordered" evidence="2">
    <location>
        <begin position="306"/>
        <end position="332"/>
    </location>
</feature>
<evidence type="ECO:0000256" key="2">
    <source>
        <dbReference type="SAM" id="MobiDB-lite"/>
    </source>
</evidence>
<dbReference type="Proteomes" id="UP000316706">
    <property type="component" value="Unassembled WGS sequence"/>
</dbReference>
<dbReference type="GO" id="GO:0015074">
    <property type="term" value="P:DNA integration"/>
    <property type="evidence" value="ECO:0007669"/>
    <property type="project" value="InterPro"/>
</dbReference>
<name>A0A543IKQ5_9ACTN</name>
<protein>
    <recommendedName>
        <fullName evidence="3">Tyr recombinase domain-containing protein</fullName>
    </recommendedName>
</protein>
<dbReference type="Gene3D" id="1.10.443.10">
    <property type="entry name" value="Intergrase catalytic core"/>
    <property type="match status" value="1"/>
</dbReference>
<keyword evidence="1" id="KW-0233">DNA recombination</keyword>
<sequence>MNKSYDVRFWNVTVRRGRQRPYVLRWVIGGKVQSRPFTTRELADSFKAELIQAARRGEAFDVETGLPESMVRAALSVSWFQHARDYVDDRWDKVSAKQRISIAETLTAVTVALTAKRKGAPDPETLRMALRRWEFNKARRDAERPAEVAAAITWVAKTSVPLADLTEFEVITNVLDACARRLDGTPAAPSYYTRRRRVLYNVLKYAVQRKRLAVNPIDGLDWKPTQDDEVWEEVDPAVVPSPRQMSELLTAVSYAGPRRGPRMVAFFACLYYAMMRPGEAVSLQDVDCDLPSTGWGRLMLGSSRPSAGTEWTDSGEYHDDRGLKGRNRKAKRPVPIPPELVRILREHINRFGVAPDGRLFRTEHGGVLLPSGYGRTWHKARTFALTPAEEASDLARRPYDLRHAGVSLRLNAGVPPTQVAEWAGHSVEVLLKIYAKVIAGQDRVWEGLMDDALGG</sequence>
<keyword evidence="5" id="KW-1185">Reference proteome</keyword>
<gene>
    <name evidence="4" type="ORF">FHX41_4910</name>
</gene>
<dbReference type="PROSITE" id="PS51898">
    <property type="entry name" value="TYR_RECOMBINASE"/>
    <property type="match status" value="1"/>
</dbReference>
<dbReference type="InterPro" id="IPR002104">
    <property type="entry name" value="Integrase_catalytic"/>
</dbReference>
<reference evidence="4 5" key="1">
    <citation type="submission" date="2019-06" db="EMBL/GenBank/DDBJ databases">
        <title>Sequencing the genomes of 1000 actinobacteria strains.</title>
        <authorList>
            <person name="Klenk H.-P."/>
        </authorList>
    </citation>
    <scope>NUCLEOTIDE SEQUENCE [LARGE SCALE GENOMIC DNA]</scope>
    <source>
        <strain evidence="4 5">DSM 45043</strain>
    </source>
</reference>
<comment type="caution">
    <text evidence="4">The sequence shown here is derived from an EMBL/GenBank/DDBJ whole genome shotgun (WGS) entry which is preliminary data.</text>
</comment>
<dbReference type="AlphaFoldDB" id="A0A543IKQ5"/>
<organism evidence="4 5">
    <name type="scientific">Actinomadura hallensis</name>
    <dbReference type="NCBI Taxonomy" id="337895"/>
    <lineage>
        <taxon>Bacteria</taxon>
        <taxon>Bacillati</taxon>
        <taxon>Actinomycetota</taxon>
        <taxon>Actinomycetes</taxon>
        <taxon>Streptosporangiales</taxon>
        <taxon>Thermomonosporaceae</taxon>
        <taxon>Actinomadura</taxon>
    </lineage>
</organism>
<accession>A0A543IKQ5</accession>
<dbReference type="GO" id="GO:0003677">
    <property type="term" value="F:DNA binding"/>
    <property type="evidence" value="ECO:0007669"/>
    <property type="project" value="InterPro"/>
</dbReference>
<dbReference type="PANTHER" id="PTHR30349:SF64">
    <property type="entry name" value="PROPHAGE INTEGRASE INTD-RELATED"/>
    <property type="match status" value="1"/>
</dbReference>
<proteinExistence type="predicted"/>
<dbReference type="PANTHER" id="PTHR30349">
    <property type="entry name" value="PHAGE INTEGRASE-RELATED"/>
    <property type="match status" value="1"/>
</dbReference>
<dbReference type="SUPFAM" id="SSF56349">
    <property type="entry name" value="DNA breaking-rejoining enzymes"/>
    <property type="match status" value="1"/>
</dbReference>
<dbReference type="InterPro" id="IPR013762">
    <property type="entry name" value="Integrase-like_cat_sf"/>
</dbReference>
<dbReference type="RefSeq" id="WP_141972509.1">
    <property type="nucleotide sequence ID" value="NZ_VFPO01000001.1"/>
</dbReference>
<dbReference type="OrthoDB" id="3773913at2"/>
<evidence type="ECO:0000313" key="4">
    <source>
        <dbReference type="EMBL" id="TQM71158.1"/>
    </source>
</evidence>